<dbReference type="PROSITE" id="PS51677">
    <property type="entry name" value="NODB"/>
    <property type="match status" value="1"/>
</dbReference>
<sequence length="488" mass="55455">MIRRIKLPGWIVIILLLAGITFGINQVVAKVLEESPETNDSNEAKEKVTESSVYPGLNIRTVTKETNLYTLAVSQPYTEKSQINKPINEWVDKQKKEFTTGVKKSKKMLKKNGFRAHLNIQAETEKIADKIYSLQFQAYQITSGANGMTKMKSFVIDLNQNKLLQLDDVFRLNKNSIQDIQKMIRNKLHSNEKISFYIFDDELEKALNKPNNWKWSISHKNVTFYFNEYEIAAGAAGAIKVEIPIKEIKPYLNEKFAKKINVKLPEKENKKEEKEQHTDDYAKLDPDGKYVALTFDDGPHPEVTPRILDTLKKHDAKATFFMLGSQVEYYPEIANKVEEAGHEIGNHTMNHQDLTTLGLPEIKKEVQNSSHIIENATGQTPSLLRPPYGAWNDNVKQVAKQMGRPMIMWSVDSLDWKSLNAKAVNKKVMANVAPGSIVLLHDINSSTADALPRLLTSLEQQGYQMVTVSQLFELWDKKGAGPYYGKVD</sequence>
<organism evidence="4 5">
    <name type="scientific">Lentibacillus cibarius</name>
    <dbReference type="NCBI Taxonomy" id="2583219"/>
    <lineage>
        <taxon>Bacteria</taxon>
        <taxon>Bacillati</taxon>
        <taxon>Bacillota</taxon>
        <taxon>Bacilli</taxon>
        <taxon>Bacillales</taxon>
        <taxon>Bacillaceae</taxon>
        <taxon>Lentibacillus</taxon>
    </lineage>
</organism>
<evidence type="ECO:0000256" key="1">
    <source>
        <dbReference type="ARBA" id="ARBA00022723"/>
    </source>
</evidence>
<evidence type="ECO:0000313" key="5">
    <source>
        <dbReference type="Proteomes" id="UP000319280"/>
    </source>
</evidence>
<keyword evidence="5" id="KW-1185">Reference proteome</keyword>
<dbReference type="Gene3D" id="3.90.640.20">
    <property type="entry name" value="Heat-shock cognate protein, ATPase"/>
    <property type="match status" value="1"/>
</dbReference>
<dbReference type="Pfam" id="PF01522">
    <property type="entry name" value="Polysacc_deac_1"/>
    <property type="match status" value="1"/>
</dbReference>
<reference evidence="4 5" key="1">
    <citation type="submission" date="2019-07" db="EMBL/GenBank/DDBJ databases">
        <title>Genomic analysis of Lentibacillus sp. NKC851-2.</title>
        <authorList>
            <person name="Oh Y.J."/>
        </authorList>
    </citation>
    <scope>NUCLEOTIDE SEQUENCE [LARGE SCALE GENOMIC DNA]</scope>
    <source>
        <strain evidence="4 5">NKC851-2</strain>
    </source>
</reference>
<protein>
    <submittedName>
        <fullName evidence="4">Polysaccharide deacetylase family protein</fullName>
    </submittedName>
</protein>
<evidence type="ECO:0000259" key="3">
    <source>
        <dbReference type="PROSITE" id="PS51677"/>
    </source>
</evidence>
<dbReference type="GO" id="GO:0046872">
    <property type="term" value="F:metal ion binding"/>
    <property type="evidence" value="ECO:0007669"/>
    <property type="project" value="UniProtKB-KW"/>
</dbReference>
<accession>A0A549YHQ0</accession>
<dbReference type="PANTHER" id="PTHR10587">
    <property type="entry name" value="GLYCOSYL TRANSFERASE-RELATED"/>
    <property type="match status" value="1"/>
</dbReference>
<dbReference type="Pfam" id="PF11738">
    <property type="entry name" value="DUF3298"/>
    <property type="match status" value="1"/>
</dbReference>
<gene>
    <name evidence="4" type="ORF">FH966_06715</name>
</gene>
<feature type="domain" description="NodB homology" evidence="3">
    <location>
        <begin position="289"/>
        <end position="466"/>
    </location>
</feature>
<evidence type="ECO:0000256" key="2">
    <source>
        <dbReference type="ARBA" id="ARBA00022801"/>
    </source>
</evidence>
<dbReference type="PANTHER" id="PTHR10587:SF133">
    <property type="entry name" value="CHITIN DEACETYLASE 1-RELATED"/>
    <property type="match status" value="1"/>
</dbReference>
<dbReference type="Gene3D" id="3.20.20.370">
    <property type="entry name" value="Glycoside hydrolase/deacetylase"/>
    <property type="match status" value="1"/>
</dbReference>
<dbReference type="InterPro" id="IPR021729">
    <property type="entry name" value="DUF3298"/>
</dbReference>
<dbReference type="GO" id="GO:0005975">
    <property type="term" value="P:carbohydrate metabolic process"/>
    <property type="evidence" value="ECO:0007669"/>
    <property type="project" value="InterPro"/>
</dbReference>
<dbReference type="InterPro" id="IPR002509">
    <property type="entry name" value="NODB_dom"/>
</dbReference>
<keyword evidence="1" id="KW-0479">Metal-binding</keyword>
<dbReference type="SUPFAM" id="SSF88713">
    <property type="entry name" value="Glycoside hydrolase/deacetylase"/>
    <property type="match status" value="1"/>
</dbReference>
<dbReference type="Gene3D" id="3.30.565.40">
    <property type="entry name" value="Fervidobacterium nodosum Rt17-B1 like"/>
    <property type="match status" value="1"/>
</dbReference>
<dbReference type="GO" id="GO:0016020">
    <property type="term" value="C:membrane"/>
    <property type="evidence" value="ECO:0007669"/>
    <property type="project" value="TreeGrafter"/>
</dbReference>
<dbReference type="AlphaFoldDB" id="A0A549YHQ0"/>
<dbReference type="InterPro" id="IPR037126">
    <property type="entry name" value="PdaC/RsiV-like_sf"/>
</dbReference>
<proteinExistence type="predicted"/>
<keyword evidence="2" id="KW-0378">Hydrolase</keyword>
<comment type="caution">
    <text evidence="4">The sequence shown here is derived from an EMBL/GenBank/DDBJ whole genome shotgun (WGS) entry which is preliminary data.</text>
</comment>
<dbReference type="Proteomes" id="UP000319280">
    <property type="component" value="Unassembled WGS sequence"/>
</dbReference>
<name>A0A549YHQ0_9BACI</name>
<evidence type="ECO:0000313" key="4">
    <source>
        <dbReference type="EMBL" id="TRM11412.1"/>
    </source>
</evidence>
<dbReference type="RefSeq" id="WP_142790549.1">
    <property type="nucleotide sequence ID" value="NZ_VJMZ01000001.1"/>
</dbReference>
<dbReference type="EMBL" id="VJMZ01000001">
    <property type="protein sequence ID" value="TRM11412.1"/>
    <property type="molecule type" value="Genomic_DNA"/>
</dbReference>
<dbReference type="GO" id="GO:0016810">
    <property type="term" value="F:hydrolase activity, acting on carbon-nitrogen (but not peptide) bonds"/>
    <property type="evidence" value="ECO:0007669"/>
    <property type="project" value="InterPro"/>
</dbReference>
<dbReference type="InterPro" id="IPR050248">
    <property type="entry name" value="Polysacc_deacetylase_ArnD"/>
</dbReference>
<dbReference type="InterPro" id="IPR011330">
    <property type="entry name" value="Glyco_hydro/deAcase_b/a-brl"/>
</dbReference>